<protein>
    <submittedName>
        <fullName evidence="2">Uncharacterized protein</fullName>
    </submittedName>
</protein>
<comment type="caution">
    <text evidence="2">The sequence shown here is derived from an EMBL/GenBank/DDBJ whole genome shotgun (WGS) entry which is preliminary data.</text>
</comment>
<keyword evidence="3" id="KW-1185">Reference proteome</keyword>
<gene>
    <name evidence="2" type="ORF">NDU88_004020</name>
</gene>
<sequence length="142" mass="14703">MPQPGVAVASIFRHRTALGPDVCRSGTSVEPSGVLAGGGEAVDRGLRRSLEVGHRPSEGGRGVARSLRASFPDGTWAAGDNFRAQREVGEEEGPGHCGNKDQSPRETRSCSGCFGPRGSCLDTLIAPRARASLPPGPSRGAE</sequence>
<feature type="compositionally biased region" description="Basic and acidic residues" evidence="1">
    <location>
        <begin position="98"/>
        <end position="108"/>
    </location>
</feature>
<dbReference type="EMBL" id="JANPWB010000008">
    <property type="protein sequence ID" value="KAJ1163562.1"/>
    <property type="molecule type" value="Genomic_DNA"/>
</dbReference>
<reference evidence="2" key="1">
    <citation type="journal article" date="2022" name="bioRxiv">
        <title>Sequencing and chromosome-scale assembly of the giantPleurodeles waltlgenome.</title>
        <authorList>
            <person name="Brown T."/>
            <person name="Elewa A."/>
            <person name="Iarovenko S."/>
            <person name="Subramanian E."/>
            <person name="Araus A.J."/>
            <person name="Petzold A."/>
            <person name="Susuki M."/>
            <person name="Suzuki K.-i.T."/>
            <person name="Hayashi T."/>
            <person name="Toyoda A."/>
            <person name="Oliveira C."/>
            <person name="Osipova E."/>
            <person name="Leigh N.D."/>
            <person name="Simon A."/>
            <person name="Yun M.H."/>
        </authorList>
    </citation>
    <scope>NUCLEOTIDE SEQUENCE</scope>
    <source>
        <strain evidence="2">20211129_DDA</strain>
        <tissue evidence="2">Liver</tissue>
    </source>
</reference>
<evidence type="ECO:0000313" key="3">
    <source>
        <dbReference type="Proteomes" id="UP001066276"/>
    </source>
</evidence>
<name>A0AAV7SHQ4_PLEWA</name>
<feature type="region of interest" description="Disordered" evidence="1">
    <location>
        <begin position="86"/>
        <end position="111"/>
    </location>
</feature>
<dbReference type="AlphaFoldDB" id="A0AAV7SHQ4"/>
<organism evidence="2 3">
    <name type="scientific">Pleurodeles waltl</name>
    <name type="common">Iberian ribbed newt</name>
    <dbReference type="NCBI Taxonomy" id="8319"/>
    <lineage>
        <taxon>Eukaryota</taxon>
        <taxon>Metazoa</taxon>
        <taxon>Chordata</taxon>
        <taxon>Craniata</taxon>
        <taxon>Vertebrata</taxon>
        <taxon>Euteleostomi</taxon>
        <taxon>Amphibia</taxon>
        <taxon>Batrachia</taxon>
        <taxon>Caudata</taxon>
        <taxon>Salamandroidea</taxon>
        <taxon>Salamandridae</taxon>
        <taxon>Pleurodelinae</taxon>
        <taxon>Pleurodeles</taxon>
    </lineage>
</organism>
<evidence type="ECO:0000256" key="1">
    <source>
        <dbReference type="SAM" id="MobiDB-lite"/>
    </source>
</evidence>
<evidence type="ECO:0000313" key="2">
    <source>
        <dbReference type="EMBL" id="KAJ1163562.1"/>
    </source>
</evidence>
<accession>A0AAV7SHQ4</accession>
<dbReference type="Proteomes" id="UP001066276">
    <property type="component" value="Chromosome 4_2"/>
</dbReference>
<proteinExistence type="predicted"/>